<keyword evidence="6" id="KW-0460">Magnesium</keyword>
<protein>
    <recommendedName>
        <fullName evidence="10">DNA topoisomerase 1</fullName>
        <ecNumber evidence="10">5.6.2.1</ecNumber>
    </recommendedName>
    <alternativeName>
        <fullName evidence="10">DNA topoisomerase I</fullName>
    </alternativeName>
</protein>
<dbReference type="PANTHER" id="PTHR42785">
    <property type="entry name" value="DNA TOPOISOMERASE, TYPE IA, CORE"/>
    <property type="match status" value="1"/>
</dbReference>
<dbReference type="EC" id="5.6.2.1" evidence="10"/>
<evidence type="ECO:0000256" key="9">
    <source>
        <dbReference type="ARBA" id="ARBA00023235"/>
    </source>
</evidence>
<feature type="compositionally biased region" description="Low complexity" evidence="11">
    <location>
        <begin position="879"/>
        <end position="891"/>
    </location>
</feature>
<feature type="site" description="Interaction with DNA" evidence="10">
    <location>
        <position position="157"/>
    </location>
</feature>
<evidence type="ECO:0000256" key="5">
    <source>
        <dbReference type="ARBA" id="ARBA00022833"/>
    </source>
</evidence>
<proteinExistence type="inferred from homology"/>
<keyword evidence="8 10" id="KW-0238">DNA-binding</keyword>
<dbReference type="InterPro" id="IPR003602">
    <property type="entry name" value="Topo_IA_DNA-bd_dom"/>
</dbReference>
<dbReference type="Gene3D" id="3.30.65.10">
    <property type="entry name" value="Bacterial Topoisomerase I, domain 1"/>
    <property type="match status" value="1"/>
</dbReference>
<evidence type="ECO:0000256" key="4">
    <source>
        <dbReference type="ARBA" id="ARBA00022771"/>
    </source>
</evidence>
<dbReference type="Gene3D" id="1.10.460.10">
    <property type="entry name" value="Topoisomerase I, domain 2"/>
    <property type="match status" value="1"/>
</dbReference>
<feature type="domain" description="Toprim" evidence="12">
    <location>
        <begin position="1"/>
        <end position="117"/>
    </location>
</feature>
<comment type="caution">
    <text evidence="14">The sequence shown here is derived from an EMBL/GenBank/DDBJ whole genome shotgun (WGS) entry which is preliminary data.</text>
</comment>
<dbReference type="Gene3D" id="2.70.20.10">
    <property type="entry name" value="Topoisomerase I, domain 3"/>
    <property type="match status" value="1"/>
</dbReference>
<keyword evidence="5" id="KW-0862">Zinc</keyword>
<sequence length="899" mass="98012">MNVVVVESPAKAKTINKYLGSGYKVLASFGHVRDLPAKDGSVLPDQDFEMLWEVDPASQKRMKDIADAVKSSDGLFLATDPDREGEAISWHVLDLLKKKRVIGDKPVKRVVFNAITKKAVLDAMANPRDIDTPLVDAYLARRALDYLVGFNLSPVLWRKLPGARSAGRVQSVALRLVCDRETEIERFVAEEYWNISALLKTPRGDEFVAKLVSHQGKRMQRNSVTNGEQAGSIKELLEGAAFAVDSVEAKPVKRNPGPPFTTSTLQQAASSKLGFSASRTMQVAQKLYEGIDIGGETVGLITYMRTDGVQMAPEAIEAARSAVADQFGPRYVPEKARIYSTKAKNAQEAHEAIRPTDFNRSPDKVRRFLDADQLRLYDLIWKRGIASQMASAEIERTTVEILADNKGDKAGLRAVGSVIRFDGFIAAYTDQKEDGEPAEDGDDEDGRLPEINAREALAKSKINSSQHFTEPPPRYSEASLIKKMEELGIGRPSTYAATLKTLSDREYVIMDKRKLVPHSKGRLVTAFLENFFTKYVEYDFTADLEEKLDKISAGELNWKDVLRDFWNDFFSQIEDTKELRVTNVLDALNEALAPLVFPKREDGSDPRICQVCGTGNLSLKLGKYGAFVGCSNYPECNYTRQLTNDGNAEADAGGNEPKALGKDPVTEEEITLRSGRFGPYVQRGDGKEAKRSSLPKGWAPGDIDFEKALSLLSLPRDVGPHPETGKMISAGLGRYGPFVLHDGTYANLEGIEDVLSIGINRAVTVLAEKKANPGGRGRTAAVALKELGEHPDGGAMTVRDGRFGPYVNWGKVNATLPKGKDPQSVSVEEALVLIAERAAKDGGKVKAKKAPAKTAKAKAGDATDAKPKKAAAKPKAKTAAKATAKAPAKAKTTTKKSAT</sequence>
<evidence type="ECO:0000256" key="10">
    <source>
        <dbReference type="HAMAP-Rule" id="MF_00952"/>
    </source>
</evidence>
<comment type="catalytic activity">
    <reaction evidence="1 10">
        <text>ATP-independent breakage of single-stranded DNA, followed by passage and rejoining.</text>
        <dbReference type="EC" id="5.6.2.1"/>
    </reaction>
</comment>
<dbReference type="Proteomes" id="UP000247536">
    <property type="component" value="Unassembled WGS sequence"/>
</dbReference>
<evidence type="ECO:0000259" key="13">
    <source>
        <dbReference type="PROSITE" id="PS52039"/>
    </source>
</evidence>
<evidence type="ECO:0000256" key="8">
    <source>
        <dbReference type="ARBA" id="ARBA00023125"/>
    </source>
</evidence>
<dbReference type="InterPro" id="IPR006171">
    <property type="entry name" value="TOPRIM_dom"/>
</dbReference>
<dbReference type="PROSITE" id="PS00396">
    <property type="entry name" value="TOPO_IA_1"/>
    <property type="match status" value="1"/>
</dbReference>
<feature type="compositionally biased region" description="Basic residues" evidence="11">
    <location>
        <begin position="868"/>
        <end position="878"/>
    </location>
</feature>
<dbReference type="NCBIfam" id="TIGR01051">
    <property type="entry name" value="topA_bact"/>
    <property type="match status" value="1"/>
</dbReference>
<dbReference type="CDD" id="cd00186">
    <property type="entry name" value="TOP1Ac"/>
    <property type="match status" value="1"/>
</dbReference>
<comment type="similarity">
    <text evidence="2 10">Belongs to the type IA topoisomerase family.</text>
</comment>
<dbReference type="InterPro" id="IPR013497">
    <property type="entry name" value="Topo_IA_cen"/>
</dbReference>
<dbReference type="EMBL" id="QJRY01000008">
    <property type="protein sequence ID" value="PYB70689.1"/>
    <property type="molecule type" value="Genomic_DNA"/>
</dbReference>
<evidence type="ECO:0000256" key="6">
    <source>
        <dbReference type="ARBA" id="ARBA00022842"/>
    </source>
</evidence>
<evidence type="ECO:0000313" key="14">
    <source>
        <dbReference type="EMBL" id="PYB70689.1"/>
    </source>
</evidence>
<feature type="site" description="Interaction with DNA" evidence="10">
    <location>
        <position position="145"/>
    </location>
</feature>
<evidence type="ECO:0000256" key="7">
    <source>
        <dbReference type="ARBA" id="ARBA00023029"/>
    </source>
</evidence>
<dbReference type="InterPro" id="IPR023406">
    <property type="entry name" value="Topo_IA_AS"/>
</dbReference>
<feature type="region of interest" description="Disordered" evidence="11">
    <location>
        <begin position="647"/>
        <end position="666"/>
    </location>
</feature>
<evidence type="ECO:0000256" key="2">
    <source>
        <dbReference type="ARBA" id="ARBA00009446"/>
    </source>
</evidence>
<keyword evidence="15" id="KW-1185">Reference proteome</keyword>
<keyword evidence="7 10" id="KW-0799">Topoisomerase</keyword>
<evidence type="ECO:0000256" key="1">
    <source>
        <dbReference type="ARBA" id="ARBA00000213"/>
    </source>
</evidence>
<dbReference type="InterPro" id="IPR023405">
    <property type="entry name" value="Topo_IA_core_domain"/>
</dbReference>
<dbReference type="PRINTS" id="PR00417">
    <property type="entry name" value="PRTPISMRASEI"/>
</dbReference>
<comment type="function">
    <text evidence="10">Releases the supercoiling and torsional tension of DNA, which is introduced during the DNA replication and transcription, by transiently cleaving and rejoining one strand of the DNA duplex. Introduces a single-strand break via transesterification at a target site in duplex DNA. The scissile phosphodiester is attacked by the catalytic tyrosine of the enzyme, resulting in the formation of a DNA-(5'-phosphotyrosyl)-enzyme intermediate and the expulsion of a 3'-OH DNA strand. The free DNA strand then undergoes passage around the unbroken strand, thus removing DNA supercoils. Finally, in the religation step, the DNA 3'-OH attacks the covalent intermediate to expel the active-site tyrosine and restore the DNA phosphodiester backbone.</text>
</comment>
<keyword evidence="3" id="KW-0479">Metal-binding</keyword>
<dbReference type="Pfam" id="PF01131">
    <property type="entry name" value="Topoisom_bac"/>
    <property type="match status" value="1"/>
</dbReference>
<dbReference type="SUPFAM" id="SSF56712">
    <property type="entry name" value="Prokaryotic type I DNA topoisomerase"/>
    <property type="match status" value="1"/>
</dbReference>
<dbReference type="InterPro" id="IPR013824">
    <property type="entry name" value="Topo_IA_cen_sub1"/>
</dbReference>
<dbReference type="SMART" id="SM00437">
    <property type="entry name" value="TOP1Ac"/>
    <property type="match status" value="1"/>
</dbReference>
<dbReference type="HAMAP" id="MF_00952">
    <property type="entry name" value="Topoisom_1_prok"/>
    <property type="match status" value="1"/>
</dbReference>
<evidence type="ECO:0000256" key="11">
    <source>
        <dbReference type="SAM" id="MobiDB-lite"/>
    </source>
</evidence>
<comment type="caution">
    <text evidence="10">Lacks conserved residue(s) required for the propagation of feature annotation.</text>
</comment>
<feature type="active site" description="O-(5'-phospho-DNA)-tyrosine intermediate" evidence="10">
    <location>
        <position position="303"/>
    </location>
</feature>
<keyword evidence="9 10" id="KW-0413">Isomerase</keyword>
<evidence type="ECO:0000259" key="12">
    <source>
        <dbReference type="PROSITE" id="PS50880"/>
    </source>
</evidence>
<feature type="site" description="Interaction with DNA" evidence="10">
    <location>
        <position position="31"/>
    </location>
</feature>
<dbReference type="InterPro" id="IPR025589">
    <property type="entry name" value="Toprim_C_rpt"/>
</dbReference>
<dbReference type="RefSeq" id="WP_110793340.1">
    <property type="nucleotide sequence ID" value="NZ_QJRY01000008.1"/>
</dbReference>
<dbReference type="Pfam" id="PF13368">
    <property type="entry name" value="Toprim_C_rpt"/>
    <property type="match status" value="3"/>
</dbReference>
<dbReference type="InterPro" id="IPR013825">
    <property type="entry name" value="Topo_IA_cen_sub2"/>
</dbReference>
<dbReference type="InterPro" id="IPR034149">
    <property type="entry name" value="TOPRIM_TopoI"/>
</dbReference>
<dbReference type="PANTHER" id="PTHR42785:SF1">
    <property type="entry name" value="DNA TOPOISOMERASE"/>
    <property type="match status" value="1"/>
</dbReference>
<feature type="site" description="Interaction with DNA" evidence="10">
    <location>
        <position position="141"/>
    </location>
</feature>
<reference evidence="14 15" key="1">
    <citation type="submission" date="2018-06" db="EMBL/GenBank/DDBJ databases">
        <title>Rhizobium wuzhouense sp. nov., isolated from roots of Oryza officinalis.</title>
        <authorList>
            <person name="Yuan T."/>
        </authorList>
    </citation>
    <scope>NUCLEOTIDE SEQUENCE [LARGE SCALE GENOMIC DNA]</scope>
    <source>
        <strain evidence="14 15">W44</strain>
    </source>
</reference>
<keyword evidence="4" id="KW-0863">Zinc-finger</keyword>
<feature type="region of interest" description="Disordered" evidence="11">
    <location>
        <begin position="841"/>
        <end position="899"/>
    </location>
</feature>
<evidence type="ECO:0000313" key="15">
    <source>
        <dbReference type="Proteomes" id="UP000247536"/>
    </source>
</evidence>
<name>A0ABX5NLD8_9HYPH</name>
<feature type="domain" description="Topo IA-type catalytic" evidence="13">
    <location>
        <begin position="131"/>
        <end position="573"/>
    </location>
</feature>
<dbReference type="SMART" id="SM00436">
    <property type="entry name" value="TOP1Bc"/>
    <property type="match status" value="1"/>
</dbReference>
<accession>A0ABX5NLD8</accession>
<evidence type="ECO:0000256" key="3">
    <source>
        <dbReference type="ARBA" id="ARBA00022723"/>
    </source>
</evidence>
<dbReference type="CDD" id="cd03363">
    <property type="entry name" value="TOPRIM_TopoIA_TopoI"/>
    <property type="match status" value="1"/>
</dbReference>
<dbReference type="PROSITE" id="PS50880">
    <property type="entry name" value="TOPRIM"/>
    <property type="match status" value="1"/>
</dbReference>
<dbReference type="PROSITE" id="PS52039">
    <property type="entry name" value="TOPO_IA_2"/>
    <property type="match status" value="1"/>
</dbReference>
<dbReference type="SMART" id="SM00493">
    <property type="entry name" value="TOPRIM"/>
    <property type="match status" value="1"/>
</dbReference>
<dbReference type="InterPro" id="IPR000380">
    <property type="entry name" value="Topo_IA"/>
</dbReference>
<feature type="compositionally biased region" description="Basic and acidic residues" evidence="11">
    <location>
        <begin position="858"/>
        <end position="867"/>
    </location>
</feature>
<dbReference type="Gene3D" id="3.40.50.140">
    <property type="match status" value="1"/>
</dbReference>
<dbReference type="InterPro" id="IPR003601">
    <property type="entry name" value="Topo_IA_2"/>
</dbReference>
<feature type="site" description="Interaction with DNA" evidence="10">
    <location>
        <position position="142"/>
    </location>
</feature>
<feature type="site" description="Interaction with DNA" evidence="10">
    <location>
        <position position="305"/>
    </location>
</feature>
<dbReference type="Gene3D" id="1.10.290.10">
    <property type="entry name" value="Topoisomerase I, domain 4"/>
    <property type="match status" value="1"/>
</dbReference>
<feature type="site" description="Interaction with DNA" evidence="10">
    <location>
        <position position="505"/>
    </location>
</feature>
<dbReference type="InterPro" id="IPR013826">
    <property type="entry name" value="Topo_IA_cen_sub3"/>
</dbReference>
<dbReference type="InterPro" id="IPR028612">
    <property type="entry name" value="Topoisom_1_IA"/>
</dbReference>
<organism evidence="14 15">
    <name type="scientific">Rhizobium wuzhouense</name>
    <dbReference type="NCBI Taxonomy" id="1986026"/>
    <lineage>
        <taxon>Bacteria</taxon>
        <taxon>Pseudomonadati</taxon>
        <taxon>Pseudomonadota</taxon>
        <taxon>Alphaproteobacteria</taxon>
        <taxon>Hyphomicrobiales</taxon>
        <taxon>Rhizobiaceae</taxon>
        <taxon>Rhizobium/Agrobacterium group</taxon>
        <taxon>Rhizobium</taxon>
    </lineage>
</organism>
<comment type="subunit">
    <text evidence="10">Monomer.</text>
</comment>
<feature type="region of interest" description="Interaction with DNA" evidence="10">
    <location>
        <begin position="165"/>
        <end position="170"/>
    </location>
</feature>
<dbReference type="Pfam" id="PF01751">
    <property type="entry name" value="Toprim"/>
    <property type="match status" value="1"/>
</dbReference>
<dbReference type="Pfam" id="PF01396">
    <property type="entry name" value="Zn_ribbon_Top1"/>
    <property type="match status" value="1"/>
</dbReference>
<dbReference type="SUPFAM" id="SSF57783">
    <property type="entry name" value="Zinc beta-ribbon"/>
    <property type="match status" value="1"/>
</dbReference>
<dbReference type="InterPro" id="IPR013498">
    <property type="entry name" value="Topo_IA_Znf"/>
</dbReference>
<dbReference type="InterPro" id="IPR005733">
    <property type="entry name" value="TopoI_bac-type"/>
</dbReference>
<gene>
    <name evidence="10 14" type="primary">topA</name>
    <name evidence="14" type="ORF">DMY87_19600</name>
</gene>